<dbReference type="Gene3D" id="1.10.1220.10">
    <property type="entry name" value="Met repressor-like"/>
    <property type="match status" value="1"/>
</dbReference>
<reference evidence="1 2" key="1">
    <citation type="submission" date="2019-03" db="EMBL/GenBank/DDBJ databases">
        <title>Genomic Encyclopedia of Archaeal and Bacterial Type Strains, Phase II (KMG-II): from individual species to whole genera.</title>
        <authorList>
            <person name="Goeker M."/>
        </authorList>
    </citation>
    <scope>NUCLEOTIDE SEQUENCE [LARGE SCALE GENOMIC DNA]</scope>
    <source>
        <strain evidence="1 2">ATCC 25309</strain>
    </source>
</reference>
<dbReference type="GO" id="GO:0006355">
    <property type="term" value="P:regulation of DNA-templated transcription"/>
    <property type="evidence" value="ECO:0007669"/>
    <property type="project" value="InterPro"/>
</dbReference>
<accession>A0A4R7RQP9</accession>
<sequence>MMREVRHNDAIMRITVEIEDETIQRVMELTGEKNKSPAIAKAVEHYVKRMRAKEFGQKLMEGYFDYPMTNDELEALGVD</sequence>
<dbReference type="InterPro" id="IPR019239">
    <property type="entry name" value="VapB_antitoxin"/>
</dbReference>
<organism evidence="1 2">
    <name type="scientific">Prosthecobacter fusiformis</name>
    <dbReference type="NCBI Taxonomy" id="48464"/>
    <lineage>
        <taxon>Bacteria</taxon>
        <taxon>Pseudomonadati</taxon>
        <taxon>Verrucomicrobiota</taxon>
        <taxon>Verrucomicrobiia</taxon>
        <taxon>Verrucomicrobiales</taxon>
        <taxon>Verrucomicrobiaceae</taxon>
        <taxon>Prosthecobacter</taxon>
    </lineage>
</organism>
<dbReference type="AlphaFoldDB" id="A0A4R7RQP9"/>
<dbReference type="EMBL" id="SOCA01000007">
    <property type="protein sequence ID" value="TDU67188.1"/>
    <property type="molecule type" value="Genomic_DNA"/>
</dbReference>
<comment type="caution">
    <text evidence="1">The sequence shown here is derived from an EMBL/GenBank/DDBJ whole genome shotgun (WGS) entry which is preliminary data.</text>
</comment>
<dbReference type="InterPro" id="IPR013321">
    <property type="entry name" value="Arc_rbn_hlx_hlx"/>
</dbReference>
<proteinExistence type="predicted"/>
<name>A0A4R7RQP9_9BACT</name>
<protein>
    <submittedName>
        <fullName evidence="1">VapB protein of antitoxin of type II toxin-antitoxin system</fullName>
    </submittedName>
</protein>
<evidence type="ECO:0000313" key="2">
    <source>
        <dbReference type="Proteomes" id="UP000295662"/>
    </source>
</evidence>
<dbReference type="Proteomes" id="UP000295662">
    <property type="component" value="Unassembled WGS sequence"/>
</dbReference>
<gene>
    <name evidence="1" type="ORF">EI77_03389</name>
</gene>
<evidence type="ECO:0000313" key="1">
    <source>
        <dbReference type="EMBL" id="TDU67188.1"/>
    </source>
</evidence>
<dbReference type="Pfam" id="PF09957">
    <property type="entry name" value="VapB_antitoxin"/>
    <property type="match status" value="1"/>
</dbReference>
<keyword evidence="2" id="KW-1185">Reference proteome</keyword>